<organism evidence="11 12">
    <name type="scientific">Morus notabilis</name>
    <dbReference type="NCBI Taxonomy" id="981085"/>
    <lineage>
        <taxon>Eukaryota</taxon>
        <taxon>Viridiplantae</taxon>
        <taxon>Streptophyta</taxon>
        <taxon>Embryophyta</taxon>
        <taxon>Tracheophyta</taxon>
        <taxon>Spermatophyta</taxon>
        <taxon>Magnoliopsida</taxon>
        <taxon>eudicotyledons</taxon>
        <taxon>Gunneridae</taxon>
        <taxon>Pentapetalae</taxon>
        <taxon>rosids</taxon>
        <taxon>fabids</taxon>
        <taxon>Rosales</taxon>
        <taxon>Moraceae</taxon>
        <taxon>Moreae</taxon>
        <taxon>Morus</taxon>
    </lineage>
</organism>
<dbReference type="Gene3D" id="3.30.50.10">
    <property type="entry name" value="Erythroid Transcription Factor GATA-1, subunit A"/>
    <property type="match status" value="1"/>
</dbReference>
<gene>
    <name evidence="11" type="ORF">L484_018418</name>
</gene>
<dbReference type="GO" id="GO:0006355">
    <property type="term" value="P:regulation of DNA-templated transcription"/>
    <property type="evidence" value="ECO:0007669"/>
    <property type="project" value="InterPro"/>
</dbReference>
<dbReference type="Proteomes" id="UP000030645">
    <property type="component" value="Unassembled WGS sequence"/>
</dbReference>
<dbReference type="GO" id="GO:0008270">
    <property type="term" value="F:zinc ion binding"/>
    <property type="evidence" value="ECO:0007669"/>
    <property type="project" value="UniProtKB-KW"/>
</dbReference>
<name>W9QK79_9ROSA</name>
<evidence type="ECO:0000256" key="3">
    <source>
        <dbReference type="ARBA" id="ARBA00022833"/>
    </source>
</evidence>
<keyword evidence="6" id="KW-0804">Transcription</keyword>
<feature type="compositionally biased region" description="Acidic residues" evidence="9">
    <location>
        <begin position="211"/>
        <end position="231"/>
    </location>
</feature>
<evidence type="ECO:0000256" key="2">
    <source>
        <dbReference type="ARBA" id="ARBA00022771"/>
    </source>
</evidence>
<keyword evidence="1" id="KW-0479">Metal-binding</keyword>
<evidence type="ECO:0000313" key="11">
    <source>
        <dbReference type="EMBL" id="EXB29002.1"/>
    </source>
</evidence>
<dbReference type="CDD" id="cd00202">
    <property type="entry name" value="ZnF_GATA"/>
    <property type="match status" value="1"/>
</dbReference>
<sequence>MDRFQRIQQASEMKKLQYNNNYSNQAGFVDLTLRLGMPNHDYSDINNPTEICQSSLNSNYLFSLCHFNGSHMSSTTHDQPLMQYWQYGHNRMVSGDHITDNGYYNMINNTSGGVPSNYFGRIFNQTGTNLGHQIINTGPDQVFSEGPHYTYSTPNSSTFNAITSNPYTSTSISPAIMKNNIDLLCTRSRGQSSLRKNNRGKKQSEAVVVDVGEEEEEEEEEVEDDDDDDDDANKRCSNPKCLTHTTPMWRRGPLGPKSLCNACGIKYRKQEERIRAAEKIAAAKTGNTSTISNLN</sequence>
<dbReference type="eggNOG" id="KOG1601">
    <property type="taxonomic scope" value="Eukaryota"/>
</dbReference>
<dbReference type="PANTHER" id="PTHR46813:SF16">
    <property type="entry name" value="GATA TRANSCRIPTION FACTOR 18"/>
    <property type="match status" value="1"/>
</dbReference>
<dbReference type="PROSITE" id="PS50114">
    <property type="entry name" value="GATA_ZN_FINGER_2"/>
    <property type="match status" value="1"/>
</dbReference>
<dbReference type="AlphaFoldDB" id="W9QK79"/>
<reference evidence="12" key="1">
    <citation type="submission" date="2013-01" db="EMBL/GenBank/DDBJ databases">
        <title>Draft Genome Sequence of a Mulberry Tree, Morus notabilis C.K. Schneid.</title>
        <authorList>
            <person name="He N."/>
            <person name="Zhao S."/>
        </authorList>
    </citation>
    <scope>NUCLEOTIDE SEQUENCE</scope>
</reference>
<keyword evidence="3" id="KW-0862">Zinc</keyword>
<evidence type="ECO:0000256" key="8">
    <source>
        <dbReference type="PROSITE-ProRule" id="PRU00094"/>
    </source>
</evidence>
<evidence type="ECO:0000256" key="7">
    <source>
        <dbReference type="ARBA" id="ARBA00024019"/>
    </source>
</evidence>
<protein>
    <submittedName>
        <fullName evidence="11">GATA transcription factor 29</fullName>
    </submittedName>
</protein>
<proteinExistence type="inferred from homology"/>
<evidence type="ECO:0000256" key="4">
    <source>
        <dbReference type="ARBA" id="ARBA00023015"/>
    </source>
</evidence>
<evidence type="ECO:0000313" key="12">
    <source>
        <dbReference type="Proteomes" id="UP000030645"/>
    </source>
</evidence>
<keyword evidence="5" id="KW-0238">DNA-binding</keyword>
<accession>W9QK79</accession>
<keyword evidence="4" id="KW-0805">Transcription regulation</keyword>
<keyword evidence="12" id="KW-1185">Reference proteome</keyword>
<feature type="domain" description="GATA-type" evidence="10">
    <location>
        <begin position="241"/>
        <end position="268"/>
    </location>
</feature>
<evidence type="ECO:0000256" key="1">
    <source>
        <dbReference type="ARBA" id="ARBA00022723"/>
    </source>
</evidence>
<dbReference type="SUPFAM" id="SSF57716">
    <property type="entry name" value="Glucocorticoid receptor-like (DNA-binding domain)"/>
    <property type="match status" value="1"/>
</dbReference>
<evidence type="ECO:0000256" key="9">
    <source>
        <dbReference type="SAM" id="MobiDB-lite"/>
    </source>
</evidence>
<evidence type="ECO:0000259" key="10">
    <source>
        <dbReference type="PROSITE" id="PS50114"/>
    </source>
</evidence>
<comment type="similarity">
    <text evidence="7">Belongs to the type IV zinc-finger family. Class B subfamily.</text>
</comment>
<keyword evidence="2 8" id="KW-0863">Zinc-finger</keyword>
<feature type="region of interest" description="Disordered" evidence="9">
    <location>
        <begin position="191"/>
        <end position="248"/>
    </location>
</feature>
<evidence type="ECO:0000256" key="5">
    <source>
        <dbReference type="ARBA" id="ARBA00023125"/>
    </source>
</evidence>
<dbReference type="SMART" id="SM00401">
    <property type="entry name" value="ZnF_GATA"/>
    <property type="match status" value="1"/>
</dbReference>
<dbReference type="PANTHER" id="PTHR46813">
    <property type="entry name" value="GATA TRANSCRIPTION FACTOR 18"/>
    <property type="match status" value="1"/>
</dbReference>
<dbReference type="Pfam" id="PF00320">
    <property type="entry name" value="GATA"/>
    <property type="match status" value="1"/>
</dbReference>
<evidence type="ECO:0000256" key="6">
    <source>
        <dbReference type="ARBA" id="ARBA00023163"/>
    </source>
</evidence>
<dbReference type="InterPro" id="IPR013088">
    <property type="entry name" value="Znf_NHR/GATA"/>
</dbReference>
<dbReference type="GO" id="GO:0043565">
    <property type="term" value="F:sequence-specific DNA binding"/>
    <property type="evidence" value="ECO:0007669"/>
    <property type="project" value="InterPro"/>
</dbReference>
<dbReference type="InterPro" id="IPR000679">
    <property type="entry name" value="Znf_GATA"/>
</dbReference>
<dbReference type="EMBL" id="KE343428">
    <property type="protein sequence ID" value="EXB29002.1"/>
    <property type="molecule type" value="Genomic_DNA"/>
</dbReference>